<comment type="caution">
    <text evidence="1">The sequence shown here is derived from an EMBL/GenBank/DDBJ whole genome shotgun (WGS) entry which is preliminary data.</text>
</comment>
<protein>
    <submittedName>
        <fullName evidence="1">(2Fe-2S) ferredoxin domain-containing protein</fullName>
    </submittedName>
</protein>
<dbReference type="Pfam" id="PF01257">
    <property type="entry name" value="2Fe-2S_thioredx"/>
    <property type="match status" value="1"/>
</dbReference>
<dbReference type="AlphaFoldDB" id="A0A7X2TR79"/>
<dbReference type="SUPFAM" id="SSF52833">
    <property type="entry name" value="Thioredoxin-like"/>
    <property type="match status" value="1"/>
</dbReference>
<evidence type="ECO:0000313" key="1">
    <source>
        <dbReference type="EMBL" id="MSU07236.1"/>
    </source>
</evidence>
<dbReference type="Proteomes" id="UP000460549">
    <property type="component" value="Unassembled WGS sequence"/>
</dbReference>
<dbReference type="Gene3D" id="3.40.30.10">
    <property type="entry name" value="Glutaredoxin"/>
    <property type="match status" value="1"/>
</dbReference>
<dbReference type="CDD" id="cd02980">
    <property type="entry name" value="TRX_Fd_family"/>
    <property type="match status" value="1"/>
</dbReference>
<dbReference type="InterPro" id="IPR036249">
    <property type="entry name" value="Thioredoxin-like_sf"/>
</dbReference>
<proteinExistence type="predicted"/>
<gene>
    <name evidence="1" type="ORF">FYJ80_10750</name>
</gene>
<dbReference type="RefSeq" id="WP_154426817.1">
    <property type="nucleotide sequence ID" value="NZ_JAQYGB010000070.1"/>
</dbReference>
<sequence length="83" mass="9027">MDKNITIELCMGSSCFARGNSENLQAIEVFLSERGLSDRVELVGHLCLGKCKEGPNLRIAGKDYSGLTPDCVVDILKQELGVK</sequence>
<dbReference type="EMBL" id="VUNN01000032">
    <property type="protein sequence ID" value="MSU07236.1"/>
    <property type="molecule type" value="Genomic_DNA"/>
</dbReference>
<evidence type="ECO:0000313" key="2">
    <source>
        <dbReference type="Proteomes" id="UP000460549"/>
    </source>
</evidence>
<keyword evidence="2" id="KW-1185">Reference proteome</keyword>
<accession>A0A7X2TR79</accession>
<organism evidence="1 2">
    <name type="scientific">Bullifex porci</name>
    <dbReference type="NCBI Taxonomy" id="2606638"/>
    <lineage>
        <taxon>Bacteria</taxon>
        <taxon>Pseudomonadati</taxon>
        <taxon>Spirochaetota</taxon>
        <taxon>Spirochaetia</taxon>
        <taxon>Spirochaetales</taxon>
        <taxon>Spirochaetaceae</taxon>
        <taxon>Bullifex</taxon>
    </lineage>
</organism>
<name>A0A7X2TR79_9SPIO</name>
<reference evidence="1 2" key="1">
    <citation type="submission" date="2019-08" db="EMBL/GenBank/DDBJ databases">
        <title>In-depth cultivation of the pig gut microbiome towards novel bacterial diversity and tailored functional studies.</title>
        <authorList>
            <person name="Wylensek D."/>
            <person name="Hitch T.C.A."/>
            <person name="Clavel T."/>
        </authorList>
    </citation>
    <scope>NUCLEOTIDE SEQUENCE [LARGE SCALE GENOMIC DNA]</scope>
    <source>
        <strain evidence="1 2">NM-380-WT-3C1</strain>
    </source>
</reference>